<organism evidence="1 2">
    <name type="scientific">Cnuella takakiae</name>
    <dbReference type="NCBI Taxonomy" id="1302690"/>
    <lineage>
        <taxon>Bacteria</taxon>
        <taxon>Pseudomonadati</taxon>
        <taxon>Bacteroidota</taxon>
        <taxon>Chitinophagia</taxon>
        <taxon>Chitinophagales</taxon>
        <taxon>Chitinophagaceae</taxon>
        <taxon>Cnuella</taxon>
    </lineage>
</organism>
<dbReference type="RefSeq" id="WP_073040289.1">
    <property type="nucleotide sequence ID" value="NZ_FQUO01000002.1"/>
</dbReference>
<dbReference type="Proteomes" id="UP000184368">
    <property type="component" value="Unassembled WGS sequence"/>
</dbReference>
<proteinExistence type="predicted"/>
<dbReference type="EMBL" id="FQUO01000002">
    <property type="protein sequence ID" value="SHE62734.1"/>
    <property type="molecule type" value="Genomic_DNA"/>
</dbReference>
<name>A0A1M4V180_9BACT</name>
<dbReference type="AlphaFoldDB" id="A0A1M4V180"/>
<dbReference type="STRING" id="1302690.BUE76_13180"/>
<evidence type="ECO:0000313" key="1">
    <source>
        <dbReference type="EMBL" id="SHE62734.1"/>
    </source>
</evidence>
<dbReference type="InterPro" id="IPR021272">
    <property type="entry name" value="DUF2851"/>
</dbReference>
<reference evidence="1 2" key="1">
    <citation type="submission" date="2016-11" db="EMBL/GenBank/DDBJ databases">
        <authorList>
            <person name="Jaros S."/>
            <person name="Januszkiewicz K."/>
            <person name="Wedrychowicz H."/>
        </authorList>
    </citation>
    <scope>NUCLEOTIDE SEQUENCE [LARGE SCALE GENOMIC DNA]</scope>
    <source>
        <strain evidence="1 2">DSM 26897</strain>
    </source>
</reference>
<sequence length="424" mass="48718">MTEKLLHFIWRFQYFNRQALATTLDEPIEIIHPGQHNHHQGPDFLQARVRIGTTLLAGSVELHLRTSDWNRHQHSGDPNYHNVVLHVVYEHDGGTSDLPVLELQPRISGLLLEHYQQLMQSNAFIPCGSGINQVPKLTLEAWKERLLAERLQRKAGQLAKPVSNNQLHWDEGFWHLLARSFGARTNAEAFEAIARSLPLKILARHSNSIHQLEAMLLGQARLLDYDYTDDYPRMLQREYRFLQQKWNVKPISLPVHFLRMRPSNFPTIRLAQLAALVQQSAHLFSKVIATTDVKSMEQLFQATANDYWHYHYRFDETTPFQPKRIGEDMIHHLLINVVSPVLFAYGSYHKNAAYTQRAVDILEHLPAENNAITRGFRALAIRAAHAADAQALLELRNNYCNERRCLECGVGNSLLKKALAIATH</sequence>
<dbReference type="OrthoDB" id="1005072at2"/>
<accession>A0A1M4V180</accession>
<keyword evidence="2" id="KW-1185">Reference proteome</keyword>
<gene>
    <name evidence="1" type="ORF">SAMN05444008_102104</name>
</gene>
<evidence type="ECO:0000313" key="2">
    <source>
        <dbReference type="Proteomes" id="UP000184368"/>
    </source>
</evidence>
<dbReference type="Pfam" id="PF11013">
    <property type="entry name" value="DUF2851"/>
    <property type="match status" value="1"/>
</dbReference>
<protein>
    <recommendedName>
        <fullName evidence="3">DUF2851 domain-containing protein</fullName>
    </recommendedName>
</protein>
<evidence type="ECO:0008006" key="3">
    <source>
        <dbReference type="Google" id="ProtNLM"/>
    </source>
</evidence>